<gene>
    <name evidence="1" type="ORF">Gohar_026974</name>
</gene>
<evidence type="ECO:0000313" key="2">
    <source>
        <dbReference type="Proteomes" id="UP000593560"/>
    </source>
</evidence>
<evidence type="ECO:0000313" key="1">
    <source>
        <dbReference type="EMBL" id="MBA0813092.1"/>
    </source>
</evidence>
<accession>A0A7J9HTC1</accession>
<reference evidence="1 2" key="1">
    <citation type="journal article" date="2019" name="Genome Biol. Evol.">
        <title>Insights into the evolution of the New World diploid cottons (Gossypium, subgenus Houzingenia) based on genome sequencing.</title>
        <authorList>
            <person name="Grover C.E."/>
            <person name="Arick M.A. 2nd"/>
            <person name="Thrash A."/>
            <person name="Conover J.L."/>
            <person name="Sanders W.S."/>
            <person name="Peterson D.G."/>
            <person name="Frelichowski J.E."/>
            <person name="Scheffler J.A."/>
            <person name="Scheffler B.E."/>
            <person name="Wendel J.F."/>
        </authorList>
    </citation>
    <scope>NUCLEOTIDE SEQUENCE [LARGE SCALE GENOMIC DNA]</scope>
    <source>
        <strain evidence="1">0</strain>
        <tissue evidence="1">Leaf</tissue>
    </source>
</reference>
<dbReference type="EMBL" id="JABFAD010000011">
    <property type="protein sequence ID" value="MBA0813092.1"/>
    <property type="molecule type" value="Genomic_DNA"/>
</dbReference>
<dbReference type="Proteomes" id="UP000593560">
    <property type="component" value="Unassembled WGS sequence"/>
</dbReference>
<organism evidence="1 2">
    <name type="scientific">Gossypium harknessii</name>
    <dbReference type="NCBI Taxonomy" id="34285"/>
    <lineage>
        <taxon>Eukaryota</taxon>
        <taxon>Viridiplantae</taxon>
        <taxon>Streptophyta</taxon>
        <taxon>Embryophyta</taxon>
        <taxon>Tracheophyta</taxon>
        <taxon>Spermatophyta</taxon>
        <taxon>Magnoliopsida</taxon>
        <taxon>eudicotyledons</taxon>
        <taxon>Gunneridae</taxon>
        <taxon>Pentapetalae</taxon>
        <taxon>rosids</taxon>
        <taxon>malvids</taxon>
        <taxon>Malvales</taxon>
        <taxon>Malvaceae</taxon>
        <taxon>Malvoideae</taxon>
        <taxon>Gossypium</taxon>
    </lineage>
</organism>
<dbReference type="AlphaFoldDB" id="A0A7J9HTC1"/>
<keyword evidence="2" id="KW-1185">Reference proteome</keyword>
<name>A0A7J9HTC1_9ROSI</name>
<protein>
    <submittedName>
        <fullName evidence="1">Uncharacterized protein</fullName>
    </submittedName>
</protein>
<dbReference type="OrthoDB" id="10287942at2759"/>
<comment type="caution">
    <text evidence="1">The sequence shown here is derived from an EMBL/GenBank/DDBJ whole genome shotgun (WGS) entry which is preliminary data.</text>
</comment>
<sequence>MEIVKKHNSGHVWKRFKLTSTRKANSKKSLELDYPLKDRPNGLAKLLDYGRDGFMYCERSEEESKRILDPPPNFVPNDWSVYCFGFNFVKDDYKVVKVGCGTVCVY</sequence>
<proteinExistence type="predicted"/>